<feature type="compositionally biased region" description="Low complexity" evidence="2">
    <location>
        <begin position="216"/>
        <end position="226"/>
    </location>
</feature>
<evidence type="ECO:0000313" key="4">
    <source>
        <dbReference type="EMBL" id="HCO24618.1"/>
    </source>
</evidence>
<protein>
    <recommendedName>
        <fullName evidence="6">HEAT repeat protein</fullName>
    </recommendedName>
</protein>
<evidence type="ECO:0000256" key="3">
    <source>
        <dbReference type="SAM" id="SignalP"/>
    </source>
</evidence>
<dbReference type="EMBL" id="DQAY01000104">
    <property type="protein sequence ID" value="HCO24618.1"/>
    <property type="molecule type" value="Genomic_DNA"/>
</dbReference>
<dbReference type="PROSITE" id="PS51257">
    <property type="entry name" value="PROKAR_LIPOPROTEIN"/>
    <property type="match status" value="1"/>
</dbReference>
<feature type="region of interest" description="Disordered" evidence="2">
    <location>
        <begin position="216"/>
        <end position="269"/>
    </location>
</feature>
<evidence type="ECO:0008006" key="6">
    <source>
        <dbReference type="Google" id="ProtNLM"/>
    </source>
</evidence>
<dbReference type="InterPro" id="IPR011989">
    <property type="entry name" value="ARM-like"/>
</dbReference>
<feature type="region of interest" description="Disordered" evidence="2">
    <location>
        <begin position="26"/>
        <end position="90"/>
    </location>
</feature>
<dbReference type="Proteomes" id="UP000263642">
    <property type="component" value="Unassembled WGS sequence"/>
</dbReference>
<evidence type="ECO:0000256" key="1">
    <source>
        <dbReference type="SAM" id="Coils"/>
    </source>
</evidence>
<feature type="coiled-coil region" evidence="1">
    <location>
        <begin position="441"/>
        <end position="468"/>
    </location>
</feature>
<keyword evidence="1" id="KW-0175">Coiled coil</keyword>
<proteinExistence type="predicted"/>
<feature type="compositionally biased region" description="Polar residues" evidence="2">
    <location>
        <begin position="229"/>
        <end position="243"/>
    </location>
</feature>
<comment type="caution">
    <text evidence="4">The sequence shown here is derived from an EMBL/GenBank/DDBJ whole genome shotgun (WGS) entry which is preliminary data.</text>
</comment>
<feature type="signal peptide" evidence="3">
    <location>
        <begin position="1"/>
        <end position="21"/>
    </location>
</feature>
<dbReference type="Gene3D" id="1.25.10.10">
    <property type="entry name" value="Leucine-rich Repeat Variant"/>
    <property type="match status" value="1"/>
</dbReference>
<dbReference type="AlphaFoldDB" id="A0A3D3R955"/>
<keyword evidence="3" id="KW-0732">Signal</keyword>
<sequence length="469" mass="51436">MLANIRNTIPSLLLISCVLLAPGCGGSDTSQQRTNSNPFAPANNHVAPRPSSVSPRLSQSRPGTAPETTAEIKESATPSMQSKPETPVTVVPETDLLSDIRKRTLDAEQPGVAVIVRGITDINTVPVPLLQKNIQSAYLDSTEQKEKTTTVPTENGKVDFFSRDQQLVLVLNRVPKDLFAFAQKLNCGKMKEIDVQNRIITIEVQPEEINALALQQNSNSPQSDPSVKVSANSNSLKNMSDSATPKPEMKATTPADSNKNDRDLKPQPGEDTIDWALRVISGTSSFAHDTACKKLVTMKPDSDNLARVSTVLAETLPQAKEGFRMKEHINVMSVWYTDEATLAFAKLLEEENSALVREDIIQLMPTIHSETMAEILVGRLPNRADMKDARTALKIMGTIAEKPVLRLLDDPDSSMRIQACNILQAIGTRESINALKKRAEAEESTVVKRELEKTQEEIEKKLAAAQKTE</sequence>
<evidence type="ECO:0000256" key="2">
    <source>
        <dbReference type="SAM" id="MobiDB-lite"/>
    </source>
</evidence>
<gene>
    <name evidence="4" type="ORF">DIT97_16900</name>
</gene>
<dbReference type="InterPro" id="IPR016024">
    <property type="entry name" value="ARM-type_fold"/>
</dbReference>
<feature type="chain" id="PRO_5017688140" description="HEAT repeat protein" evidence="3">
    <location>
        <begin position="22"/>
        <end position="469"/>
    </location>
</feature>
<dbReference type="Pfam" id="PF13646">
    <property type="entry name" value="HEAT_2"/>
    <property type="match status" value="1"/>
</dbReference>
<organism evidence="4 5">
    <name type="scientific">Gimesia maris</name>
    <dbReference type="NCBI Taxonomy" id="122"/>
    <lineage>
        <taxon>Bacteria</taxon>
        <taxon>Pseudomonadati</taxon>
        <taxon>Planctomycetota</taxon>
        <taxon>Planctomycetia</taxon>
        <taxon>Planctomycetales</taxon>
        <taxon>Planctomycetaceae</taxon>
        <taxon>Gimesia</taxon>
    </lineage>
</organism>
<name>A0A3D3R955_9PLAN</name>
<evidence type="ECO:0000313" key="5">
    <source>
        <dbReference type="Proteomes" id="UP000263642"/>
    </source>
</evidence>
<accession>A0A3D3R955</accession>
<feature type="compositionally biased region" description="Polar residues" evidence="2">
    <location>
        <begin position="27"/>
        <end position="38"/>
    </location>
</feature>
<reference evidence="4 5" key="1">
    <citation type="journal article" date="2018" name="Nat. Biotechnol.">
        <title>A standardized bacterial taxonomy based on genome phylogeny substantially revises the tree of life.</title>
        <authorList>
            <person name="Parks D.H."/>
            <person name="Chuvochina M."/>
            <person name="Waite D.W."/>
            <person name="Rinke C."/>
            <person name="Skarshewski A."/>
            <person name="Chaumeil P.A."/>
            <person name="Hugenholtz P."/>
        </authorList>
    </citation>
    <scope>NUCLEOTIDE SEQUENCE [LARGE SCALE GENOMIC DNA]</scope>
    <source>
        <strain evidence="4">UBA9375</strain>
    </source>
</reference>
<feature type="compositionally biased region" description="Polar residues" evidence="2">
    <location>
        <begin position="51"/>
        <end position="62"/>
    </location>
</feature>
<dbReference type="SUPFAM" id="SSF48371">
    <property type="entry name" value="ARM repeat"/>
    <property type="match status" value="1"/>
</dbReference>